<dbReference type="AlphaFoldDB" id="A0A923NL99"/>
<proteinExistence type="predicted"/>
<dbReference type="RefSeq" id="WP_187303112.1">
    <property type="nucleotide sequence ID" value="NZ_CBCTON010000018.1"/>
</dbReference>
<feature type="transmembrane region" description="Helical" evidence="2">
    <location>
        <begin position="29"/>
        <end position="49"/>
    </location>
</feature>
<evidence type="ECO:0000256" key="1">
    <source>
        <dbReference type="SAM" id="MobiDB-lite"/>
    </source>
</evidence>
<evidence type="ECO:0000256" key="2">
    <source>
        <dbReference type="SAM" id="Phobius"/>
    </source>
</evidence>
<dbReference type="EMBL" id="JACRYT010000008">
    <property type="protein sequence ID" value="MBC6680010.1"/>
    <property type="molecule type" value="Genomic_DNA"/>
</dbReference>
<evidence type="ECO:0000313" key="3">
    <source>
        <dbReference type="EMBL" id="MBC6680010.1"/>
    </source>
</evidence>
<name>A0A923NL99_9FIRM</name>
<accession>A0A923NL99</accession>
<dbReference type="Proteomes" id="UP000602647">
    <property type="component" value="Unassembled WGS sequence"/>
</dbReference>
<protein>
    <submittedName>
        <fullName evidence="3">Uncharacterized protein</fullName>
    </submittedName>
</protein>
<feature type="compositionally biased region" description="Basic and acidic residues" evidence="1">
    <location>
        <begin position="12"/>
        <end position="27"/>
    </location>
</feature>
<keyword evidence="2" id="KW-0812">Transmembrane</keyword>
<gene>
    <name evidence="3" type="ORF">H9L42_09220</name>
</gene>
<keyword evidence="4" id="KW-1185">Reference proteome</keyword>
<reference evidence="3" key="1">
    <citation type="submission" date="2020-08" db="EMBL/GenBank/DDBJ databases">
        <title>Genome public.</title>
        <authorList>
            <person name="Liu C."/>
            <person name="Sun Q."/>
        </authorList>
    </citation>
    <scope>NUCLEOTIDE SEQUENCE</scope>
    <source>
        <strain evidence="3">BX12</strain>
    </source>
</reference>
<evidence type="ECO:0000313" key="4">
    <source>
        <dbReference type="Proteomes" id="UP000602647"/>
    </source>
</evidence>
<keyword evidence="2" id="KW-1133">Transmembrane helix</keyword>
<keyword evidence="2" id="KW-0472">Membrane</keyword>
<feature type="region of interest" description="Disordered" evidence="1">
    <location>
        <begin position="1"/>
        <end position="27"/>
    </location>
</feature>
<comment type="caution">
    <text evidence="3">The sequence shown here is derived from an EMBL/GenBank/DDBJ whole genome shotgun (WGS) entry which is preliminary data.</text>
</comment>
<organism evidence="3 4">
    <name type="scientific">Zhenpiania hominis</name>
    <dbReference type="NCBI Taxonomy" id="2763644"/>
    <lineage>
        <taxon>Bacteria</taxon>
        <taxon>Bacillati</taxon>
        <taxon>Bacillota</taxon>
        <taxon>Clostridia</taxon>
        <taxon>Peptostreptococcales</taxon>
        <taxon>Anaerovoracaceae</taxon>
        <taxon>Zhenpiania</taxon>
    </lineage>
</organism>
<sequence>MKLGFAKNGKGFPKEDFSKRPNSDSKKRMGGLAAVVVFLAGITAGLRIAGNRKKHSDDL</sequence>